<dbReference type="AlphaFoldDB" id="X1NB71"/>
<feature type="non-terminal residue" evidence="1">
    <location>
        <position position="1"/>
    </location>
</feature>
<evidence type="ECO:0000313" key="1">
    <source>
        <dbReference type="EMBL" id="GAI27426.1"/>
    </source>
</evidence>
<name>X1NB71_9ZZZZ</name>
<sequence>AILVGGGTLFLGIMAWRTIHQTRSIQKAEKRERLLNEIIEWAIDIAKCGKEIDLSTLLQIPDDKKNIFVPLKMKEMAISLGAMEGRNQYISTIALTFGEDLREAIDILLDSLEEYKELLSTKSEDITDMSEIVEKLDSHDRQLLTATNNVIEETVKIKTRDIS</sequence>
<dbReference type="EMBL" id="BARV01021770">
    <property type="protein sequence ID" value="GAI27426.1"/>
    <property type="molecule type" value="Genomic_DNA"/>
</dbReference>
<reference evidence="1" key="1">
    <citation type="journal article" date="2014" name="Front. Microbiol.">
        <title>High frequency of phylogenetically diverse reductive dehalogenase-homologous genes in deep subseafloor sedimentary metagenomes.</title>
        <authorList>
            <person name="Kawai M."/>
            <person name="Futagami T."/>
            <person name="Toyoda A."/>
            <person name="Takaki Y."/>
            <person name="Nishi S."/>
            <person name="Hori S."/>
            <person name="Arai W."/>
            <person name="Tsubouchi T."/>
            <person name="Morono Y."/>
            <person name="Uchiyama I."/>
            <person name="Ito T."/>
            <person name="Fujiyama A."/>
            <person name="Inagaki F."/>
            <person name="Takami H."/>
        </authorList>
    </citation>
    <scope>NUCLEOTIDE SEQUENCE</scope>
    <source>
        <strain evidence="1">Expedition CK06-06</strain>
    </source>
</reference>
<gene>
    <name evidence="1" type="ORF">S06H3_36002</name>
</gene>
<accession>X1NB71</accession>
<proteinExistence type="predicted"/>
<comment type="caution">
    <text evidence="1">The sequence shown here is derived from an EMBL/GenBank/DDBJ whole genome shotgun (WGS) entry which is preliminary data.</text>
</comment>
<protein>
    <submittedName>
        <fullName evidence="1">Uncharacterized protein</fullName>
    </submittedName>
</protein>
<organism evidence="1">
    <name type="scientific">marine sediment metagenome</name>
    <dbReference type="NCBI Taxonomy" id="412755"/>
    <lineage>
        <taxon>unclassified sequences</taxon>
        <taxon>metagenomes</taxon>
        <taxon>ecological metagenomes</taxon>
    </lineage>
</organism>